<keyword evidence="2" id="KW-1185">Reference proteome</keyword>
<keyword evidence="1" id="KW-0969">Cilium</keyword>
<dbReference type="EMBL" id="JACIDK010000003">
    <property type="protein sequence ID" value="MBB3891840.1"/>
    <property type="molecule type" value="Genomic_DNA"/>
</dbReference>
<keyword evidence="1" id="KW-0966">Cell projection</keyword>
<dbReference type="RefSeq" id="WP_183773319.1">
    <property type="nucleotide sequence ID" value="NZ_JACIDK010000003.1"/>
</dbReference>
<organism evidence="1 2">
    <name type="scientific">Phenylobacterium haematophilum</name>
    <dbReference type="NCBI Taxonomy" id="98513"/>
    <lineage>
        <taxon>Bacteria</taxon>
        <taxon>Pseudomonadati</taxon>
        <taxon>Pseudomonadota</taxon>
        <taxon>Alphaproteobacteria</taxon>
        <taxon>Caulobacterales</taxon>
        <taxon>Caulobacteraceae</taxon>
        <taxon>Phenylobacterium</taxon>
    </lineage>
</organism>
<comment type="caution">
    <text evidence="1">The sequence shown here is derived from an EMBL/GenBank/DDBJ whole genome shotgun (WGS) entry which is preliminary data.</text>
</comment>
<dbReference type="AlphaFoldDB" id="A0A840A2X8"/>
<protein>
    <submittedName>
        <fullName evidence="1">Flagellar assembly protein FliH</fullName>
    </submittedName>
</protein>
<evidence type="ECO:0000313" key="1">
    <source>
        <dbReference type="EMBL" id="MBB3891840.1"/>
    </source>
</evidence>
<sequence length="216" mass="21832">MTSTPHQKFSFDTVFDNAGDVAYAAQRPKRLFPAEEVEALRAQAFAEGERQALGSMAALQAQALSQIAASVGQALPRLAGVAHEHRVGSAELALACARAIADAALAKFPEAPIQAALENLAREIEASPRLIVSVGADLAEGAQAALEQTAQAIGYPGAIQVRAASGVGPAAFTLDFGDGAAAFDPAAAAARVAAALEAALAAEGLHAEPLIPGSES</sequence>
<dbReference type="NCBIfam" id="NF004693">
    <property type="entry name" value="PRK06032.1-4"/>
    <property type="match status" value="1"/>
</dbReference>
<reference evidence="1 2" key="1">
    <citation type="submission" date="2020-08" db="EMBL/GenBank/DDBJ databases">
        <title>Genomic Encyclopedia of Type Strains, Phase IV (KMG-IV): sequencing the most valuable type-strain genomes for metagenomic binning, comparative biology and taxonomic classification.</title>
        <authorList>
            <person name="Goeker M."/>
        </authorList>
    </citation>
    <scope>NUCLEOTIDE SEQUENCE [LARGE SCALE GENOMIC DNA]</scope>
    <source>
        <strain evidence="1 2">DSM 21793</strain>
    </source>
</reference>
<name>A0A840A2X8_9CAUL</name>
<proteinExistence type="predicted"/>
<keyword evidence="1" id="KW-0282">Flagellum</keyword>
<dbReference type="Proteomes" id="UP000530564">
    <property type="component" value="Unassembled WGS sequence"/>
</dbReference>
<accession>A0A840A2X8</accession>
<evidence type="ECO:0000313" key="2">
    <source>
        <dbReference type="Proteomes" id="UP000530564"/>
    </source>
</evidence>
<gene>
    <name evidence="1" type="ORF">GGQ61_002568</name>
</gene>